<reference evidence="4" key="1">
    <citation type="submission" date="2017-02" db="UniProtKB">
        <authorList>
            <consortium name="WormBaseParasite"/>
        </authorList>
    </citation>
    <scope>IDENTIFICATION</scope>
</reference>
<gene>
    <name evidence="1" type="ORF">DME_LOCUS73</name>
</gene>
<dbReference type="Proteomes" id="UP000274756">
    <property type="component" value="Unassembled WGS sequence"/>
</dbReference>
<dbReference type="Proteomes" id="UP000038040">
    <property type="component" value="Unplaced"/>
</dbReference>
<dbReference type="AlphaFoldDB" id="A0A0N4U793"/>
<protein>
    <submittedName>
        <fullName evidence="4">FH2 domain-containing protein</fullName>
    </submittedName>
</protein>
<dbReference type="EMBL" id="UYYG01000001">
    <property type="protein sequence ID" value="VDN50100.1"/>
    <property type="molecule type" value="Genomic_DNA"/>
</dbReference>
<evidence type="ECO:0000313" key="2">
    <source>
        <dbReference type="Proteomes" id="UP000038040"/>
    </source>
</evidence>
<sequence length="164" mass="18421">MNFNNEDFDPLNAHGGIFRSFKWTREELKQISLHHAVAEYDKLINLMKAKLQQSKEIPTSGRLKIEKFLAQNEPPPAVIRLLDPYDKSSVRGLFLSLLSIDAVVLPLIVANLFSENSGGAGGPPAIKALHEIGEIGRAMDFVLHRLRMLSPEEQSIVLKYFTLK</sequence>
<evidence type="ECO:0000313" key="4">
    <source>
        <dbReference type="WBParaSite" id="DME_0000284401-mRNA-1"/>
    </source>
</evidence>
<evidence type="ECO:0000313" key="3">
    <source>
        <dbReference type="Proteomes" id="UP000274756"/>
    </source>
</evidence>
<reference evidence="1 3" key="2">
    <citation type="submission" date="2018-11" db="EMBL/GenBank/DDBJ databases">
        <authorList>
            <consortium name="Pathogen Informatics"/>
        </authorList>
    </citation>
    <scope>NUCLEOTIDE SEQUENCE [LARGE SCALE GENOMIC DNA]</scope>
</reference>
<proteinExistence type="predicted"/>
<organism evidence="2 4">
    <name type="scientific">Dracunculus medinensis</name>
    <name type="common">Guinea worm</name>
    <dbReference type="NCBI Taxonomy" id="318479"/>
    <lineage>
        <taxon>Eukaryota</taxon>
        <taxon>Metazoa</taxon>
        <taxon>Ecdysozoa</taxon>
        <taxon>Nematoda</taxon>
        <taxon>Chromadorea</taxon>
        <taxon>Rhabditida</taxon>
        <taxon>Spirurina</taxon>
        <taxon>Dracunculoidea</taxon>
        <taxon>Dracunculidae</taxon>
        <taxon>Dracunculus</taxon>
    </lineage>
</organism>
<dbReference type="WBParaSite" id="DME_0000284401-mRNA-1">
    <property type="protein sequence ID" value="DME_0000284401-mRNA-1"/>
    <property type="gene ID" value="DME_0000284401"/>
</dbReference>
<name>A0A0N4U793_DRAME</name>
<accession>A0A0N4U793</accession>
<dbReference type="OrthoDB" id="5776189at2759"/>
<keyword evidence="3" id="KW-1185">Reference proteome</keyword>
<evidence type="ECO:0000313" key="1">
    <source>
        <dbReference type="EMBL" id="VDN50100.1"/>
    </source>
</evidence>